<keyword evidence="2" id="KW-1185">Reference proteome</keyword>
<evidence type="ECO:0000313" key="2">
    <source>
        <dbReference type="Proteomes" id="UP001049176"/>
    </source>
</evidence>
<dbReference type="RefSeq" id="XP_043016479.1">
    <property type="nucleotide sequence ID" value="XM_043147765.1"/>
</dbReference>
<organism evidence="1 2">
    <name type="scientific">Marasmius oreades</name>
    <name type="common">fairy-ring Marasmius</name>
    <dbReference type="NCBI Taxonomy" id="181124"/>
    <lineage>
        <taxon>Eukaryota</taxon>
        <taxon>Fungi</taxon>
        <taxon>Dikarya</taxon>
        <taxon>Basidiomycota</taxon>
        <taxon>Agaricomycotina</taxon>
        <taxon>Agaricomycetes</taxon>
        <taxon>Agaricomycetidae</taxon>
        <taxon>Agaricales</taxon>
        <taxon>Marasmiineae</taxon>
        <taxon>Marasmiaceae</taxon>
        <taxon>Marasmius</taxon>
    </lineage>
</organism>
<reference evidence="1" key="1">
    <citation type="journal article" date="2021" name="Genome Biol. Evol.">
        <title>The assembled and annotated genome of the fairy-ring fungus Marasmius oreades.</title>
        <authorList>
            <person name="Hiltunen M."/>
            <person name="Ament-Velasquez S.L."/>
            <person name="Johannesson H."/>
        </authorList>
    </citation>
    <scope>NUCLEOTIDE SEQUENCE</scope>
    <source>
        <strain evidence="1">03SP1</strain>
    </source>
</reference>
<dbReference type="Proteomes" id="UP001049176">
    <property type="component" value="Chromosome 1"/>
</dbReference>
<dbReference type="GeneID" id="66070872"/>
<sequence length="367" mass="41969">MRRVWTDEMISVAKSDVQILSKAQAEEDGDYVADSVNKHVEFLTCPEESGIDIVAAVVDDLLPPLLLHYLAGMFLTPIYYSFWPTEDLCRELVGHISDTLKFALRPKQSPTDIRLVLKLNKNDPPDYYAYRPINDLYVTDQGNSKSHPLVLWGEIDSHCSGYDHTKGLFAVHTYAKVWITQKRANCPTRFLNLFVSDDSQFRFVTKFTIFKVVENQSQPGKLELRRYARLMTRTEFEGAVEFVKVCAGLFMGMRTMVTNSRAHSDHTVQTWSILHNMLSVFPSKAQGASKHKNQDKHGGEMEVFNAAKFSTPRPFSDFHPWVKRRHLTSGGHWEIPRKQHSDIESDRSLGKTRVLLVKSSILESLSF</sequence>
<name>A0A9P7V4B9_9AGAR</name>
<dbReference type="EMBL" id="CM032181">
    <property type="protein sequence ID" value="KAG7100009.1"/>
    <property type="molecule type" value="Genomic_DNA"/>
</dbReference>
<dbReference type="OrthoDB" id="3128601at2759"/>
<proteinExistence type="predicted"/>
<gene>
    <name evidence="1" type="ORF">E1B28_001796</name>
</gene>
<dbReference type="AlphaFoldDB" id="A0A9P7V4B9"/>
<protein>
    <submittedName>
        <fullName evidence="1">Uncharacterized protein</fullName>
    </submittedName>
</protein>
<comment type="caution">
    <text evidence="1">The sequence shown here is derived from an EMBL/GenBank/DDBJ whole genome shotgun (WGS) entry which is preliminary data.</text>
</comment>
<dbReference type="KEGG" id="more:E1B28_001796"/>
<evidence type="ECO:0000313" key="1">
    <source>
        <dbReference type="EMBL" id="KAG7100009.1"/>
    </source>
</evidence>
<accession>A0A9P7V4B9</accession>